<accession>F4RHG4</accession>
<reference evidence="2" key="1">
    <citation type="journal article" date="2011" name="Proc. Natl. Acad. Sci. U.S.A.">
        <title>Obligate biotrophy features unraveled by the genomic analysis of rust fungi.</title>
        <authorList>
            <person name="Duplessis S."/>
            <person name="Cuomo C.A."/>
            <person name="Lin Y.-C."/>
            <person name="Aerts A."/>
            <person name="Tisserant E."/>
            <person name="Veneault-Fourrey C."/>
            <person name="Joly D.L."/>
            <person name="Hacquard S."/>
            <person name="Amselem J."/>
            <person name="Cantarel B.L."/>
            <person name="Chiu R."/>
            <person name="Coutinho P.M."/>
            <person name="Feau N."/>
            <person name="Field M."/>
            <person name="Frey P."/>
            <person name="Gelhaye E."/>
            <person name="Goldberg J."/>
            <person name="Grabherr M.G."/>
            <person name="Kodira C.D."/>
            <person name="Kohler A."/>
            <person name="Kuees U."/>
            <person name="Lindquist E.A."/>
            <person name="Lucas S.M."/>
            <person name="Mago R."/>
            <person name="Mauceli E."/>
            <person name="Morin E."/>
            <person name="Murat C."/>
            <person name="Pangilinan J.L."/>
            <person name="Park R."/>
            <person name="Pearson M."/>
            <person name="Quesneville H."/>
            <person name="Rouhier N."/>
            <person name="Sakthikumar S."/>
            <person name="Salamov A.A."/>
            <person name="Schmutz J."/>
            <person name="Selles B."/>
            <person name="Shapiro H."/>
            <person name="Tanguay P."/>
            <person name="Tuskan G.A."/>
            <person name="Henrissat B."/>
            <person name="Van de Peer Y."/>
            <person name="Rouze P."/>
            <person name="Ellis J.G."/>
            <person name="Dodds P.N."/>
            <person name="Schein J.E."/>
            <person name="Zhong S."/>
            <person name="Hamelin R.C."/>
            <person name="Grigoriev I.V."/>
            <person name="Szabo L.J."/>
            <person name="Martin F."/>
        </authorList>
    </citation>
    <scope>NUCLEOTIDE SEQUENCE [LARGE SCALE GENOMIC DNA]</scope>
    <source>
        <strain evidence="2">98AG31 / pathotype 3-4-7</strain>
    </source>
</reference>
<dbReference type="VEuPathDB" id="FungiDB:MELLADRAFT_105113"/>
<dbReference type="EMBL" id="GL883101">
    <property type="protein sequence ID" value="EGG08166.1"/>
    <property type="molecule type" value="Genomic_DNA"/>
</dbReference>
<gene>
    <name evidence="1" type="ORF">MELLADRAFT_105113</name>
</gene>
<dbReference type="Proteomes" id="UP000001072">
    <property type="component" value="Unassembled WGS sequence"/>
</dbReference>
<proteinExistence type="predicted"/>
<dbReference type="GeneID" id="18922498"/>
<evidence type="ECO:0000313" key="1">
    <source>
        <dbReference type="EMBL" id="EGG08166.1"/>
    </source>
</evidence>
<protein>
    <submittedName>
        <fullName evidence="1">Uncharacterized protein</fullName>
    </submittedName>
</protein>
<dbReference type="RefSeq" id="XP_007408364.1">
    <property type="nucleotide sequence ID" value="XM_007408302.1"/>
</dbReference>
<keyword evidence="2" id="KW-1185">Reference proteome</keyword>
<dbReference type="KEGG" id="mlr:MELLADRAFT_105113"/>
<dbReference type="InParanoid" id="F4RHG4"/>
<dbReference type="OrthoDB" id="10485009at2759"/>
<dbReference type="AlphaFoldDB" id="F4RHG4"/>
<dbReference type="HOGENOM" id="CLU_1434734_0_0_1"/>
<name>F4RHG4_MELLP</name>
<evidence type="ECO:0000313" key="2">
    <source>
        <dbReference type="Proteomes" id="UP000001072"/>
    </source>
</evidence>
<sequence>MDILDPFLYEIALNHPGKPWSSCKSTRDDIIAFVSQRSCEEELRRLGRKVRQLMLWALDYQGRIDAARPNLANDVRAAEWNSIYTGLTKTACRPWRQWNCGLLDALKSTLKYVHQSADFDRILVVQWPEMVVRTNCTWADIQPVPIFWEPDSGDEEEFPQMEEEIENELDRDFFGLLIS</sequence>
<organism evidence="2">
    <name type="scientific">Melampsora larici-populina (strain 98AG31 / pathotype 3-4-7)</name>
    <name type="common">Poplar leaf rust fungus</name>
    <dbReference type="NCBI Taxonomy" id="747676"/>
    <lineage>
        <taxon>Eukaryota</taxon>
        <taxon>Fungi</taxon>
        <taxon>Dikarya</taxon>
        <taxon>Basidiomycota</taxon>
        <taxon>Pucciniomycotina</taxon>
        <taxon>Pucciniomycetes</taxon>
        <taxon>Pucciniales</taxon>
        <taxon>Melampsoraceae</taxon>
        <taxon>Melampsora</taxon>
    </lineage>
</organism>